<protein>
    <submittedName>
        <fullName evidence="2">Uncharacterized protein</fullName>
    </submittedName>
</protein>
<name>A0A7X6I9B3_9BACT</name>
<dbReference type="Proteomes" id="UP000534783">
    <property type="component" value="Unassembled WGS sequence"/>
</dbReference>
<gene>
    <name evidence="2" type="ORF">MNODULE_00805</name>
</gene>
<organism evidence="2 3">
    <name type="scientific">Candidatus Manganitrophus noduliformans</name>
    <dbReference type="NCBI Taxonomy" id="2606439"/>
    <lineage>
        <taxon>Bacteria</taxon>
        <taxon>Pseudomonadati</taxon>
        <taxon>Nitrospirota</taxon>
        <taxon>Nitrospiria</taxon>
        <taxon>Candidatus Troglogloeales</taxon>
        <taxon>Candidatus Manganitrophaceae</taxon>
        <taxon>Candidatus Manganitrophus</taxon>
    </lineage>
</organism>
<evidence type="ECO:0000256" key="1">
    <source>
        <dbReference type="SAM" id="MobiDB-lite"/>
    </source>
</evidence>
<evidence type="ECO:0000313" key="3">
    <source>
        <dbReference type="Proteomes" id="UP000534783"/>
    </source>
</evidence>
<accession>A0A7X6I9B3</accession>
<proteinExistence type="predicted"/>
<feature type="region of interest" description="Disordered" evidence="1">
    <location>
        <begin position="196"/>
        <end position="224"/>
    </location>
</feature>
<dbReference type="EMBL" id="VTOW01000001">
    <property type="protein sequence ID" value="NKE69293.1"/>
    <property type="molecule type" value="Genomic_DNA"/>
</dbReference>
<dbReference type="AlphaFoldDB" id="A0A7X6I9B3"/>
<keyword evidence="3" id="KW-1185">Reference proteome</keyword>
<dbReference type="RefSeq" id="WP_168057606.1">
    <property type="nucleotide sequence ID" value="NZ_VTOW01000001.1"/>
</dbReference>
<comment type="caution">
    <text evidence="2">The sequence shown here is derived from an EMBL/GenBank/DDBJ whole genome shotgun (WGS) entry which is preliminary data.</text>
</comment>
<reference evidence="2 3" key="1">
    <citation type="journal article" date="2020" name="Nature">
        <title>Bacterial chemolithoautotrophy via manganese oxidation.</title>
        <authorList>
            <person name="Yu H."/>
            <person name="Leadbetter J.R."/>
        </authorList>
    </citation>
    <scope>NUCLEOTIDE SEQUENCE [LARGE SCALE GENOMIC DNA]</scope>
    <source>
        <strain evidence="2 3">Mn-1</strain>
    </source>
</reference>
<evidence type="ECO:0000313" key="2">
    <source>
        <dbReference type="EMBL" id="NKE69293.1"/>
    </source>
</evidence>
<sequence>MKPNGILLPIVALYAFVLLPLSPLFAEEGGDPASDTIAPSIRHEPPDQAVVAGLPFVLQAVITDNVGVEEVTLYYRLKGTEEYSPLQMKRVSQDLFAVALPSQEVSSGQIEYYIQTNDPSGNISFRGFSFTPLTVAIVAAPPLRQDAAPSEPSSAALERITLRREDASPPWYKKWWVWTIVGAAVIAGGVAVAGHGGTDGRDDGEGGGAPTTGSVAIVGPAVGQ</sequence>